<reference evidence="3" key="1">
    <citation type="submission" date="2021-01" db="EMBL/GenBank/DDBJ databases">
        <authorList>
            <person name="Corre E."/>
            <person name="Pelletier E."/>
            <person name="Niang G."/>
            <person name="Scheremetjew M."/>
            <person name="Finn R."/>
            <person name="Kale V."/>
            <person name="Holt S."/>
            <person name="Cochrane G."/>
            <person name="Meng A."/>
            <person name="Brown T."/>
            <person name="Cohen L."/>
        </authorList>
    </citation>
    <scope>NUCLEOTIDE SEQUENCE</scope>
    <source>
        <strain evidence="3">ECT3854</strain>
    </source>
</reference>
<evidence type="ECO:0000256" key="2">
    <source>
        <dbReference type="ARBA" id="ARBA00022737"/>
    </source>
</evidence>
<proteinExistence type="predicted"/>
<accession>A0A7S1CYV2</accession>
<dbReference type="PANTHER" id="PTHR46260">
    <property type="entry name" value="RING-TYPE DOMAIN-CONTAINING PROTEIN"/>
    <property type="match status" value="1"/>
</dbReference>
<sequence>MTWKQTTTTTTNYLHMNNKRGYCAAATIDCNQIIVVGGRNRSSMPFGMETLQVSVMPLAAIRSRPPQPRQEPQMMPHSIILSTTSVGATIPENVEWTALQLQLTEGRYGHGMAIDGNNCLYLTGGYTRTGYTDLVERYDLRNNTVTRLKPLPVKVQDCTCEMIDLTLYVFGGLVEGYGASDRGFALNLARPDSEWRELPTMPHKRDHASSFVIDGNIYIIGVQIIGVGFFRTTSRDYMDVFDTTSQKWASPSASILPLLQVRSSASAILHRGKYLAIVGGRSKSGDVLNAVEIIDIAAKQRVTTTALRASPLVGCATAIVGDNMFVVGGSDTVPPTKNFVQNLICCFEFMMEFLAAKFH</sequence>
<dbReference type="InterPro" id="IPR015915">
    <property type="entry name" value="Kelch-typ_b-propeller"/>
</dbReference>
<keyword evidence="1" id="KW-0880">Kelch repeat</keyword>
<dbReference type="PANTHER" id="PTHR46260:SF3">
    <property type="entry name" value="RING-TYPE DOMAIN-CONTAINING PROTEIN"/>
    <property type="match status" value="1"/>
</dbReference>
<dbReference type="SUPFAM" id="SSF50965">
    <property type="entry name" value="Galactose oxidase, central domain"/>
    <property type="match status" value="1"/>
</dbReference>
<dbReference type="Pfam" id="PF01344">
    <property type="entry name" value="Kelch_1"/>
    <property type="match status" value="1"/>
</dbReference>
<dbReference type="InterPro" id="IPR051746">
    <property type="entry name" value="Kelch_domain_containing_8"/>
</dbReference>
<evidence type="ECO:0000313" key="3">
    <source>
        <dbReference type="EMBL" id="CAD8931263.1"/>
    </source>
</evidence>
<dbReference type="AlphaFoldDB" id="A0A7S1CYV2"/>
<dbReference type="InterPro" id="IPR006652">
    <property type="entry name" value="Kelch_1"/>
</dbReference>
<dbReference type="InterPro" id="IPR011043">
    <property type="entry name" value="Gal_Oxase/kelch_b-propeller"/>
</dbReference>
<dbReference type="EMBL" id="HBFW01003507">
    <property type="protein sequence ID" value="CAD8931263.1"/>
    <property type="molecule type" value="Transcribed_RNA"/>
</dbReference>
<keyword evidence="2" id="KW-0677">Repeat</keyword>
<protein>
    <submittedName>
        <fullName evidence="3">Uncharacterized protein</fullName>
    </submittedName>
</protein>
<organism evidence="3">
    <name type="scientific">Cyclophora tenuis</name>
    <name type="common">Marine diatom</name>
    <dbReference type="NCBI Taxonomy" id="216820"/>
    <lineage>
        <taxon>Eukaryota</taxon>
        <taxon>Sar</taxon>
        <taxon>Stramenopiles</taxon>
        <taxon>Ochrophyta</taxon>
        <taxon>Bacillariophyta</taxon>
        <taxon>Fragilariophyceae</taxon>
        <taxon>Fragilariophycidae</taxon>
        <taxon>Cyclophorales</taxon>
        <taxon>Cyclophoraceae</taxon>
        <taxon>Cyclophora</taxon>
    </lineage>
</organism>
<evidence type="ECO:0000256" key="1">
    <source>
        <dbReference type="ARBA" id="ARBA00022441"/>
    </source>
</evidence>
<dbReference type="Gene3D" id="2.120.10.80">
    <property type="entry name" value="Kelch-type beta propeller"/>
    <property type="match status" value="2"/>
</dbReference>
<gene>
    <name evidence="3" type="ORF">CTEN0397_LOCUS2285</name>
</gene>
<name>A0A7S1CYV2_CYCTE</name>
<dbReference type="Pfam" id="PF24681">
    <property type="entry name" value="Kelch_KLHDC2_KLHL20_DRC7"/>
    <property type="match status" value="1"/>
</dbReference>
<dbReference type="SMART" id="SM00612">
    <property type="entry name" value="Kelch"/>
    <property type="match status" value="3"/>
</dbReference>